<organism evidence="1 2">
    <name type="scientific">Priestia megaterium</name>
    <name type="common">Bacillus megaterium</name>
    <dbReference type="NCBI Taxonomy" id="1404"/>
    <lineage>
        <taxon>Bacteria</taxon>
        <taxon>Bacillati</taxon>
        <taxon>Bacillota</taxon>
        <taxon>Bacilli</taxon>
        <taxon>Bacillales</taxon>
        <taxon>Bacillaceae</taxon>
        <taxon>Priestia</taxon>
    </lineage>
</organism>
<sequence length="138" mass="16125">MNKLDQVLLKQKNGFLATIEDNKPRIRPFEIQIFLDSPFKYYLCTANTKEVYRQLQKSPFIEFSLATTDNIILRIKGTIRFDSDLAIKQKIVDTNELVRSIYKTGDNPTFEIFYIEEGEGSITYLDNRTPEYSVINNK</sequence>
<protein>
    <submittedName>
        <fullName evidence="1">Pyridoxamine 5'-phosphate oxidase</fullName>
    </submittedName>
</protein>
<accession>A0A3D8WWS9</accession>
<proteinExistence type="predicted"/>
<comment type="caution">
    <text evidence="1">The sequence shown here is derived from an EMBL/GenBank/DDBJ whole genome shotgun (WGS) entry which is preliminary data.</text>
</comment>
<evidence type="ECO:0000313" key="2">
    <source>
        <dbReference type="Proteomes" id="UP000256519"/>
    </source>
</evidence>
<dbReference type="Gene3D" id="2.30.110.10">
    <property type="entry name" value="Electron Transport, Fmn-binding Protein, Chain A"/>
    <property type="match status" value="1"/>
</dbReference>
<dbReference type="AlphaFoldDB" id="A0A3D8WWS9"/>
<dbReference type="SUPFAM" id="SSF50475">
    <property type="entry name" value="FMN-binding split barrel"/>
    <property type="match status" value="1"/>
</dbReference>
<dbReference type="InterPro" id="IPR012349">
    <property type="entry name" value="Split_barrel_FMN-bd"/>
</dbReference>
<gene>
    <name evidence="1" type="ORF">C3744_23740</name>
</gene>
<dbReference type="RefSeq" id="WP_116077458.1">
    <property type="nucleotide sequence ID" value="NZ_CP187632.1"/>
</dbReference>
<evidence type="ECO:0000313" key="1">
    <source>
        <dbReference type="EMBL" id="RDZ10114.1"/>
    </source>
</evidence>
<dbReference type="Proteomes" id="UP000256519">
    <property type="component" value="Unassembled WGS sequence"/>
</dbReference>
<name>A0A3D8WWS9_PRIMG</name>
<dbReference type="EMBL" id="PQWM01000032">
    <property type="protein sequence ID" value="RDZ10114.1"/>
    <property type="molecule type" value="Genomic_DNA"/>
</dbReference>
<reference evidence="1 2" key="1">
    <citation type="journal article" date="2018" name="Appl. Environ. Microbiol.">
        <title>Antimicrobial susceptibility testing and tentative epidemiological cut-off values of five Bacillus species relevant for use as animal feed additives or for plant protection.</title>
        <authorList>
            <person name="Agerso Y."/>
            <person name="Stuer-Lauridsen B."/>
            <person name="Bjerre K."/>
            <person name="Jensen M.G."/>
            <person name="Johansen E."/>
            <person name="Bennedsen M."/>
            <person name="Brockmann E."/>
            <person name="Nielsen B."/>
        </authorList>
    </citation>
    <scope>NUCLEOTIDE SEQUENCE [LARGE SCALE GENOMIC DNA]</scope>
    <source>
        <strain evidence="1 2">CHCC20162</strain>
    </source>
</reference>